<accession>A0A8D8Y5K2</accession>
<sequence length="123" mass="13906">MTGIFPHLPALPPPHPPLHSPPLSSQEEGEGVVLLSYRMRLRPTHWSLLTLKVCLTKWKETPRTSQQIVRLLHLTTASQWTPPRVSVYPTRVVVYHLTCPMTVYPTRPADSVHQLMSVCPATL</sequence>
<dbReference type="AlphaFoldDB" id="A0A8D8Y5K2"/>
<name>A0A8D8Y5K2_9HEMI</name>
<dbReference type="EMBL" id="HBUF01611546">
    <property type="protein sequence ID" value="CAG6778823.1"/>
    <property type="molecule type" value="Transcribed_RNA"/>
</dbReference>
<proteinExistence type="predicted"/>
<evidence type="ECO:0000313" key="1">
    <source>
        <dbReference type="EMBL" id="CAG6721517.1"/>
    </source>
</evidence>
<dbReference type="EMBL" id="HBUF01362276">
    <property type="protein sequence ID" value="CAG6721517.1"/>
    <property type="molecule type" value="Transcribed_RNA"/>
</dbReference>
<protein>
    <submittedName>
        <fullName evidence="1">Uncharacterized protein</fullName>
    </submittedName>
</protein>
<reference evidence="1" key="1">
    <citation type="submission" date="2021-05" db="EMBL/GenBank/DDBJ databases">
        <authorList>
            <person name="Alioto T."/>
            <person name="Alioto T."/>
            <person name="Gomez Garrido J."/>
        </authorList>
    </citation>
    <scope>NUCLEOTIDE SEQUENCE</scope>
</reference>
<organism evidence="1">
    <name type="scientific">Cacopsylla melanoneura</name>
    <dbReference type="NCBI Taxonomy" id="428564"/>
    <lineage>
        <taxon>Eukaryota</taxon>
        <taxon>Metazoa</taxon>
        <taxon>Ecdysozoa</taxon>
        <taxon>Arthropoda</taxon>
        <taxon>Hexapoda</taxon>
        <taxon>Insecta</taxon>
        <taxon>Pterygota</taxon>
        <taxon>Neoptera</taxon>
        <taxon>Paraneoptera</taxon>
        <taxon>Hemiptera</taxon>
        <taxon>Sternorrhyncha</taxon>
        <taxon>Psylloidea</taxon>
        <taxon>Psyllidae</taxon>
        <taxon>Psyllinae</taxon>
        <taxon>Cacopsylla</taxon>
    </lineage>
</organism>